<name>A0A9D4KAT5_DREPO</name>
<dbReference type="EMBL" id="JAIWYP010000004">
    <property type="protein sequence ID" value="KAH3836348.1"/>
    <property type="molecule type" value="Genomic_DNA"/>
</dbReference>
<keyword evidence="2" id="KW-1185">Reference proteome</keyword>
<evidence type="ECO:0000313" key="2">
    <source>
        <dbReference type="Proteomes" id="UP000828390"/>
    </source>
</evidence>
<accession>A0A9D4KAT5</accession>
<proteinExistence type="predicted"/>
<organism evidence="1 2">
    <name type="scientific">Dreissena polymorpha</name>
    <name type="common">Zebra mussel</name>
    <name type="synonym">Mytilus polymorpha</name>
    <dbReference type="NCBI Taxonomy" id="45954"/>
    <lineage>
        <taxon>Eukaryota</taxon>
        <taxon>Metazoa</taxon>
        <taxon>Spiralia</taxon>
        <taxon>Lophotrochozoa</taxon>
        <taxon>Mollusca</taxon>
        <taxon>Bivalvia</taxon>
        <taxon>Autobranchia</taxon>
        <taxon>Heteroconchia</taxon>
        <taxon>Euheterodonta</taxon>
        <taxon>Imparidentia</taxon>
        <taxon>Neoheterodontei</taxon>
        <taxon>Myida</taxon>
        <taxon>Dreissenoidea</taxon>
        <taxon>Dreissenidae</taxon>
        <taxon>Dreissena</taxon>
    </lineage>
</organism>
<dbReference type="AlphaFoldDB" id="A0A9D4KAT5"/>
<gene>
    <name evidence="1" type="ORF">DPMN_109718</name>
</gene>
<sequence length="92" mass="9903">MIWMFGRRVGKNDGDSGWGFGGLHGWFLTDLLSRAARGWMRVLVSRVFSGWVLGPGLYAGAGGLGLARRGCACAGAACSAIWELQRYTALHD</sequence>
<evidence type="ECO:0000313" key="1">
    <source>
        <dbReference type="EMBL" id="KAH3836348.1"/>
    </source>
</evidence>
<reference evidence="1" key="1">
    <citation type="journal article" date="2019" name="bioRxiv">
        <title>The Genome of the Zebra Mussel, Dreissena polymorpha: A Resource for Invasive Species Research.</title>
        <authorList>
            <person name="McCartney M.A."/>
            <person name="Auch B."/>
            <person name="Kono T."/>
            <person name="Mallez S."/>
            <person name="Zhang Y."/>
            <person name="Obille A."/>
            <person name="Becker A."/>
            <person name="Abrahante J.E."/>
            <person name="Garbe J."/>
            <person name="Badalamenti J.P."/>
            <person name="Herman A."/>
            <person name="Mangelson H."/>
            <person name="Liachko I."/>
            <person name="Sullivan S."/>
            <person name="Sone E.D."/>
            <person name="Koren S."/>
            <person name="Silverstein K.A.T."/>
            <person name="Beckman K.B."/>
            <person name="Gohl D.M."/>
        </authorList>
    </citation>
    <scope>NUCLEOTIDE SEQUENCE</scope>
    <source>
        <strain evidence="1">Duluth1</strain>
        <tissue evidence="1">Whole animal</tissue>
    </source>
</reference>
<protein>
    <submittedName>
        <fullName evidence="1">Uncharacterized protein</fullName>
    </submittedName>
</protein>
<comment type="caution">
    <text evidence="1">The sequence shown here is derived from an EMBL/GenBank/DDBJ whole genome shotgun (WGS) entry which is preliminary data.</text>
</comment>
<reference evidence="1" key="2">
    <citation type="submission" date="2020-11" db="EMBL/GenBank/DDBJ databases">
        <authorList>
            <person name="McCartney M.A."/>
            <person name="Auch B."/>
            <person name="Kono T."/>
            <person name="Mallez S."/>
            <person name="Becker A."/>
            <person name="Gohl D.M."/>
            <person name="Silverstein K.A.T."/>
            <person name="Koren S."/>
            <person name="Bechman K.B."/>
            <person name="Herman A."/>
            <person name="Abrahante J.E."/>
            <person name="Garbe J."/>
        </authorList>
    </citation>
    <scope>NUCLEOTIDE SEQUENCE</scope>
    <source>
        <strain evidence="1">Duluth1</strain>
        <tissue evidence="1">Whole animal</tissue>
    </source>
</reference>
<dbReference type="Proteomes" id="UP000828390">
    <property type="component" value="Unassembled WGS sequence"/>
</dbReference>